<comment type="caution">
    <text evidence="7">The sequence shown here is derived from an EMBL/GenBank/DDBJ whole genome shotgun (WGS) entry which is preliminary data.</text>
</comment>
<dbReference type="GO" id="GO:0007165">
    <property type="term" value="P:signal transduction"/>
    <property type="evidence" value="ECO:0007669"/>
    <property type="project" value="TreeGrafter"/>
</dbReference>
<dbReference type="GO" id="GO:0016020">
    <property type="term" value="C:membrane"/>
    <property type="evidence" value="ECO:0007669"/>
    <property type="project" value="UniProtKB-SubCell"/>
</dbReference>
<keyword evidence="2 5" id="KW-0812">Transmembrane</keyword>
<dbReference type="GO" id="GO:0017046">
    <property type="term" value="F:peptide hormone binding"/>
    <property type="evidence" value="ECO:0007669"/>
    <property type="project" value="TreeGrafter"/>
</dbReference>
<dbReference type="AlphaFoldDB" id="A0AAV4FA60"/>
<dbReference type="SUPFAM" id="SSF53822">
    <property type="entry name" value="Periplasmic binding protein-like I"/>
    <property type="match status" value="1"/>
</dbReference>
<evidence type="ECO:0000256" key="2">
    <source>
        <dbReference type="ARBA" id="ARBA00022692"/>
    </source>
</evidence>
<evidence type="ECO:0000256" key="5">
    <source>
        <dbReference type="SAM" id="Phobius"/>
    </source>
</evidence>
<evidence type="ECO:0000313" key="7">
    <source>
        <dbReference type="EMBL" id="GFR70184.1"/>
    </source>
</evidence>
<dbReference type="GO" id="GO:0038023">
    <property type="term" value="F:signaling receptor activity"/>
    <property type="evidence" value="ECO:0007669"/>
    <property type="project" value="TreeGrafter"/>
</dbReference>
<dbReference type="InterPro" id="IPR028082">
    <property type="entry name" value="Peripla_BP_I"/>
</dbReference>
<dbReference type="Pfam" id="PF01094">
    <property type="entry name" value="ANF_receptor"/>
    <property type="match status" value="1"/>
</dbReference>
<evidence type="ECO:0000313" key="8">
    <source>
        <dbReference type="Proteomes" id="UP000762676"/>
    </source>
</evidence>
<feature type="domain" description="Receptor ligand binding region" evidence="6">
    <location>
        <begin position="207"/>
        <end position="390"/>
    </location>
</feature>
<sequence>MADREARETEDTNPAQHVSSLVRFEKTGEYYEWCAKCLDTPNSGVHEKDSQPAFRLPLENSVLILQCHNLSTSRSRQSSLSPKTPSFLPVPSKHSMLRLTTVVLLLAFLVLENSFTHAQPTYSIPETNTSGKGTVVDIPGGSVGKNVPVFSIANPGSSPTPIVQRPLTKPKKISWPTDVKIGVLLPRLSNLDNVLYQPLYAMEYNLPAIECAVDDVTSTRGIIPLGVKVKVTTPSRPLQLPSNAPMEAFEMTYDRRAHVLFGPYDIWPAAQINRYAMKWNVPVLTTSGLMFPPRNPFMQTTRMQASFTKLGQAVHRMIRHFNYTVIGVAYETSGKGDRDSPFLHILRPLYALFQTVTFEPPHEKIASRNADMGKILMSLKDASRIVVVVVVATAAEAAVVIVVMVVVVVTAAARVAAL</sequence>
<evidence type="ECO:0000256" key="4">
    <source>
        <dbReference type="ARBA" id="ARBA00023136"/>
    </source>
</evidence>
<proteinExistence type="predicted"/>
<keyword evidence="3 5" id="KW-1133">Transmembrane helix</keyword>
<organism evidence="7 8">
    <name type="scientific">Elysia marginata</name>
    <dbReference type="NCBI Taxonomy" id="1093978"/>
    <lineage>
        <taxon>Eukaryota</taxon>
        <taxon>Metazoa</taxon>
        <taxon>Spiralia</taxon>
        <taxon>Lophotrochozoa</taxon>
        <taxon>Mollusca</taxon>
        <taxon>Gastropoda</taxon>
        <taxon>Heterobranchia</taxon>
        <taxon>Euthyneura</taxon>
        <taxon>Panpulmonata</taxon>
        <taxon>Sacoglossa</taxon>
        <taxon>Placobranchoidea</taxon>
        <taxon>Plakobranchidae</taxon>
        <taxon>Elysia</taxon>
    </lineage>
</organism>
<keyword evidence="7" id="KW-0675">Receptor</keyword>
<evidence type="ECO:0000256" key="3">
    <source>
        <dbReference type="ARBA" id="ARBA00022989"/>
    </source>
</evidence>
<feature type="transmembrane region" description="Helical" evidence="5">
    <location>
        <begin position="385"/>
        <end position="413"/>
    </location>
</feature>
<gene>
    <name evidence="7" type="ORF">ElyMa_005647700</name>
</gene>
<evidence type="ECO:0000259" key="6">
    <source>
        <dbReference type="Pfam" id="PF01094"/>
    </source>
</evidence>
<keyword evidence="4 5" id="KW-0472">Membrane</keyword>
<dbReference type="PANTHER" id="PTHR44755:SF11">
    <property type="entry name" value="ATRIAL NATRIURETIC PEPTIDE RECEPTOR 3 ISOFORM X1"/>
    <property type="match status" value="1"/>
</dbReference>
<name>A0AAV4FA60_9GAST</name>
<dbReference type="EMBL" id="BMAT01011303">
    <property type="protein sequence ID" value="GFR70184.1"/>
    <property type="molecule type" value="Genomic_DNA"/>
</dbReference>
<dbReference type="PANTHER" id="PTHR44755">
    <property type="entry name" value="NATRIURETIC PEPTIDE RECEPTOR 3-RELATED"/>
    <property type="match status" value="1"/>
</dbReference>
<dbReference type="InterPro" id="IPR052612">
    <property type="entry name" value="ANP_Clearance_Receptor"/>
</dbReference>
<dbReference type="InterPro" id="IPR001828">
    <property type="entry name" value="ANF_lig-bd_rcpt"/>
</dbReference>
<dbReference type="Proteomes" id="UP000762676">
    <property type="component" value="Unassembled WGS sequence"/>
</dbReference>
<protein>
    <submittedName>
        <fullName evidence="7">Atrial natriuretic peptide receptor</fullName>
    </submittedName>
</protein>
<comment type="subcellular location">
    <subcellularLocation>
        <location evidence="1">Membrane</location>
    </subcellularLocation>
</comment>
<accession>A0AAV4FA60</accession>
<dbReference type="Gene3D" id="3.40.50.2300">
    <property type="match status" value="1"/>
</dbReference>
<keyword evidence="8" id="KW-1185">Reference proteome</keyword>
<reference evidence="7 8" key="1">
    <citation type="journal article" date="2021" name="Elife">
        <title>Chloroplast acquisition without the gene transfer in kleptoplastic sea slugs, Plakobranchus ocellatus.</title>
        <authorList>
            <person name="Maeda T."/>
            <person name="Takahashi S."/>
            <person name="Yoshida T."/>
            <person name="Shimamura S."/>
            <person name="Takaki Y."/>
            <person name="Nagai Y."/>
            <person name="Toyoda A."/>
            <person name="Suzuki Y."/>
            <person name="Arimoto A."/>
            <person name="Ishii H."/>
            <person name="Satoh N."/>
            <person name="Nishiyama T."/>
            <person name="Hasebe M."/>
            <person name="Maruyama T."/>
            <person name="Minagawa J."/>
            <person name="Obokata J."/>
            <person name="Shigenobu S."/>
        </authorList>
    </citation>
    <scope>NUCLEOTIDE SEQUENCE [LARGE SCALE GENOMIC DNA]</scope>
</reference>
<evidence type="ECO:0000256" key="1">
    <source>
        <dbReference type="ARBA" id="ARBA00004370"/>
    </source>
</evidence>